<accession>A0A6B1DTU9</accession>
<reference evidence="1" key="1">
    <citation type="submission" date="2019-09" db="EMBL/GenBank/DDBJ databases">
        <title>Characterisation of the sponge microbiome using genome-centric metagenomics.</title>
        <authorList>
            <person name="Engelberts J.P."/>
            <person name="Robbins S.J."/>
            <person name="De Goeij J.M."/>
            <person name="Aranda M."/>
            <person name="Bell S.C."/>
            <person name="Webster N.S."/>
        </authorList>
    </citation>
    <scope>NUCLEOTIDE SEQUENCE</scope>
    <source>
        <strain evidence="1">SB0662_bin_9</strain>
    </source>
</reference>
<dbReference type="EMBL" id="VXPY01000072">
    <property type="protein sequence ID" value="MYD90668.1"/>
    <property type="molecule type" value="Genomic_DNA"/>
</dbReference>
<sequence>MEITDLIVEWDGRTETLRDVMMFEQGRVQTGPMTVVFKDLDPALPFDHYLVIATPVSKLSEDLKIPEIKEGLRRTPDPDGLVRHHLNLEPGTEYAVEVYATAPGYVTLLSGKPDYKAATTLLSPLYFGGYQLDTTWGCREASDGAGCVVTAETEFVTVATDLILDAEHHNTGTLDLGPRGSPHRERTVRMLKPFYFGPGDHLSSDRANKVTHYQLRVTERDGRDKPAFFQRIDKDDEGYWVVSSNRYAVFGGSGQARDAEGNPLPNNTRPYVSGHRFVMQLEDGEYVFQLHAVERKVDDDTEEVGWITHTAPSRLEATIGPSTVGQFTQDEYKIILEDVEHDIDPEDDDLKYSLWFNVLYPDWKRGEYLFWAADDLALRFDQLLD</sequence>
<proteinExistence type="predicted"/>
<dbReference type="AlphaFoldDB" id="A0A6B1DTU9"/>
<evidence type="ECO:0000313" key="1">
    <source>
        <dbReference type="EMBL" id="MYD90668.1"/>
    </source>
</evidence>
<gene>
    <name evidence="1" type="ORF">F4Y08_10095</name>
</gene>
<organism evidence="1">
    <name type="scientific">Caldilineaceae bacterium SB0662_bin_9</name>
    <dbReference type="NCBI Taxonomy" id="2605258"/>
    <lineage>
        <taxon>Bacteria</taxon>
        <taxon>Bacillati</taxon>
        <taxon>Chloroflexota</taxon>
        <taxon>Caldilineae</taxon>
        <taxon>Caldilineales</taxon>
        <taxon>Caldilineaceae</taxon>
    </lineage>
</organism>
<protein>
    <submittedName>
        <fullName evidence="1">Uncharacterized protein</fullName>
    </submittedName>
</protein>
<name>A0A6B1DTU9_9CHLR</name>
<comment type="caution">
    <text evidence="1">The sequence shown here is derived from an EMBL/GenBank/DDBJ whole genome shotgun (WGS) entry which is preliminary data.</text>
</comment>